<dbReference type="Proteomes" id="UP001594351">
    <property type="component" value="Unassembled WGS sequence"/>
</dbReference>
<dbReference type="InterPro" id="IPR058240">
    <property type="entry name" value="rSAM_sf"/>
</dbReference>
<gene>
    <name evidence="6" type="ORF">ACFL27_14560</name>
</gene>
<dbReference type="InterPro" id="IPR056488">
    <property type="entry name" value="Zn_ribbon_HMPTM"/>
</dbReference>
<evidence type="ECO:0000313" key="7">
    <source>
        <dbReference type="Proteomes" id="UP001594351"/>
    </source>
</evidence>
<dbReference type="PANTHER" id="PTHR43306:SF1">
    <property type="entry name" value="7,8-DIHYDRO-6-HYDROXYMETHYLPTERIN DIMETHYLTRANSFERASE"/>
    <property type="match status" value="1"/>
</dbReference>
<dbReference type="SFLD" id="SFLDG01067">
    <property type="entry name" value="SPASM/twitch_domain_containing"/>
    <property type="match status" value="1"/>
</dbReference>
<dbReference type="EMBL" id="JBHPBY010000186">
    <property type="protein sequence ID" value="MFC1851416.1"/>
    <property type="molecule type" value="Genomic_DNA"/>
</dbReference>
<feature type="domain" description="Radical SAM core" evidence="5">
    <location>
        <begin position="90"/>
        <end position="307"/>
    </location>
</feature>
<organism evidence="6 7">
    <name type="scientific">candidate division CSSED10-310 bacterium</name>
    <dbReference type="NCBI Taxonomy" id="2855610"/>
    <lineage>
        <taxon>Bacteria</taxon>
        <taxon>Bacteria division CSSED10-310</taxon>
    </lineage>
</organism>
<evidence type="ECO:0000313" key="6">
    <source>
        <dbReference type="EMBL" id="MFC1851416.1"/>
    </source>
</evidence>
<name>A0ABV6YZB6_UNCC1</name>
<comment type="caution">
    <text evidence="6">The sequence shown here is derived from an EMBL/GenBank/DDBJ whole genome shotgun (WGS) entry which is preliminary data.</text>
</comment>
<dbReference type="InterPro" id="IPR007197">
    <property type="entry name" value="rSAM"/>
</dbReference>
<evidence type="ECO:0000256" key="1">
    <source>
        <dbReference type="ARBA" id="ARBA00022691"/>
    </source>
</evidence>
<dbReference type="Pfam" id="PF23545">
    <property type="entry name" value="Zn_ribbon_HMPTM"/>
    <property type="match status" value="1"/>
</dbReference>
<evidence type="ECO:0000256" key="4">
    <source>
        <dbReference type="ARBA" id="ARBA00023014"/>
    </source>
</evidence>
<dbReference type="PANTHER" id="PTHR43306">
    <property type="entry name" value="7,8-DIHYDRO-6-HYDROXYMETHYLPTERIN DIMETHYLTRANSFERASE"/>
    <property type="match status" value="1"/>
</dbReference>
<keyword evidence="4" id="KW-0411">Iron-sulfur</keyword>
<proteinExistence type="predicted"/>
<keyword evidence="3" id="KW-0408">Iron</keyword>
<protein>
    <submittedName>
        <fullName evidence="6">Radical SAM protein</fullName>
    </submittedName>
</protein>
<reference evidence="6 7" key="1">
    <citation type="submission" date="2024-09" db="EMBL/GenBank/DDBJ databases">
        <title>Laminarin stimulates single cell rates of sulfate reduction while oxygen inhibits transcriptomic activity in coastal marine sediment.</title>
        <authorList>
            <person name="Lindsay M."/>
            <person name="Orcutt B."/>
            <person name="Emerson D."/>
            <person name="Stepanauskas R."/>
            <person name="D'Angelo T."/>
        </authorList>
    </citation>
    <scope>NUCLEOTIDE SEQUENCE [LARGE SCALE GENOMIC DNA]</scope>
    <source>
        <strain evidence="6">SAG AM-311-K15</strain>
    </source>
</reference>
<dbReference type="SUPFAM" id="SSF102114">
    <property type="entry name" value="Radical SAM enzymes"/>
    <property type="match status" value="1"/>
</dbReference>
<evidence type="ECO:0000256" key="2">
    <source>
        <dbReference type="ARBA" id="ARBA00022723"/>
    </source>
</evidence>
<keyword evidence="2" id="KW-0479">Metal-binding</keyword>
<keyword evidence="1" id="KW-0949">S-adenosyl-L-methionine</keyword>
<accession>A0ABV6YZB6</accession>
<dbReference type="CDD" id="cd01335">
    <property type="entry name" value="Radical_SAM"/>
    <property type="match status" value="1"/>
</dbReference>
<dbReference type="Pfam" id="PF04055">
    <property type="entry name" value="Radical_SAM"/>
    <property type="match status" value="1"/>
</dbReference>
<dbReference type="SFLD" id="SFLDS00029">
    <property type="entry name" value="Radical_SAM"/>
    <property type="match status" value="1"/>
</dbReference>
<dbReference type="Gene3D" id="3.20.20.70">
    <property type="entry name" value="Aldolase class I"/>
    <property type="match status" value="1"/>
</dbReference>
<evidence type="ECO:0000256" key="3">
    <source>
        <dbReference type="ARBA" id="ARBA00023004"/>
    </source>
</evidence>
<dbReference type="PROSITE" id="PS51918">
    <property type="entry name" value="RADICAL_SAM"/>
    <property type="match status" value="1"/>
</dbReference>
<evidence type="ECO:0000259" key="5">
    <source>
        <dbReference type="PROSITE" id="PS51918"/>
    </source>
</evidence>
<sequence>MVKQTFHQTRSSLCPECFQVVGADLVQDKQGLHLEKFCPVHGHFRTRIAADYLWLSNRQQYAAHTVVPDSRQKSVVKGCPADCGECEAHRQRAAFFLFEITNACDLNCPICLGKPYDQGRFISIVDLEIMVDNLLHYAQAGHIVTLGGGEPTLHPHFFEVVQLIKKAGLKDIWLYTNGRRIARDPDFARRIAAENLYVVLQWDGFNDDIYLNLRGQGLLSEKKQALEHLHQNGLRIGLCPTIVKDINDQELGQLYQKFITDPAIGTLDIATMAYVGKAKSFAQGRDNRITGQDVLGLLESQTAGQIRASDFSAVSFSHPECLQIAYHLALPDKSYIPLKRFLEPEDYQSLILNKPLLVLNEDLVDTFHDIVNRLWASGKNDQDTQRGLQALRHVIETLFTTNGSGTSPERLVRSKELVKVVLVHSYMDGLNFDLGRTKMCISRTVLPDGRLMPTCAFNVMHREKEVKE</sequence>
<dbReference type="InterPro" id="IPR034474">
    <property type="entry name" value="Methyltransferase_Class_D"/>
</dbReference>
<dbReference type="InterPro" id="IPR013785">
    <property type="entry name" value="Aldolase_TIM"/>
</dbReference>
<keyword evidence="7" id="KW-1185">Reference proteome</keyword>